<proteinExistence type="predicted"/>
<keyword evidence="3" id="KW-1185">Reference proteome</keyword>
<sequence>MAAASVTRTSSSARLRSGASRPTLSSVGRSVASLMQVLSGRGGGRRHPAARVPRDRSEHPRQVRARARDRRPWAGATPTPPSAMSEPGGPAAPVDPAGGPAPRAGAPGGGATAARAPQRRVRGGGTVGDMVRSLALILGIVAVVLVLVPRPSGETVRTVDWRPVAQQAAGSATYDVLVPAGLPEDWRSTSARVDRAPGEGGSVAWTIGFVTPEDDYAATGQSDGDAAVFVEDLTKQGAATGTVEVGGATWERRERDLAGEPRRSLVRELDGSTVLVTGTASWAELEVLAGSLRPQA</sequence>
<protein>
    <submittedName>
        <fullName evidence="2">DUF4245 domain-containing protein</fullName>
    </submittedName>
</protein>
<evidence type="ECO:0000313" key="3">
    <source>
        <dbReference type="Proteomes" id="UP000265614"/>
    </source>
</evidence>
<dbReference type="Proteomes" id="UP000265614">
    <property type="component" value="Unassembled WGS sequence"/>
</dbReference>
<evidence type="ECO:0000313" key="2">
    <source>
        <dbReference type="EMBL" id="RJK98398.1"/>
    </source>
</evidence>
<reference evidence="2 3" key="1">
    <citation type="submission" date="2018-09" db="EMBL/GenBank/DDBJ databases">
        <title>YIM 75000 draft genome.</title>
        <authorList>
            <person name="Tang S."/>
            <person name="Feng Y."/>
        </authorList>
    </citation>
    <scope>NUCLEOTIDE SEQUENCE [LARGE SCALE GENOMIC DNA]</scope>
    <source>
        <strain evidence="2 3">YIM 75000</strain>
    </source>
</reference>
<accession>A0A3A3Z5Z0</accession>
<dbReference type="InterPro" id="IPR025339">
    <property type="entry name" value="DUF4245"/>
</dbReference>
<dbReference type="EMBL" id="QZEZ01000001">
    <property type="protein sequence ID" value="RJK98398.1"/>
    <property type="molecule type" value="Genomic_DNA"/>
</dbReference>
<feature type="compositionally biased region" description="Low complexity" evidence="1">
    <location>
        <begin position="1"/>
        <end position="21"/>
    </location>
</feature>
<name>A0A3A3Z5Z0_9ACTN</name>
<dbReference type="AlphaFoldDB" id="A0A3A3Z5Z0"/>
<gene>
    <name evidence="2" type="ORF">D5H78_03205</name>
</gene>
<dbReference type="Pfam" id="PF14030">
    <property type="entry name" value="DUF4245"/>
    <property type="match status" value="1"/>
</dbReference>
<feature type="region of interest" description="Disordered" evidence="1">
    <location>
        <begin position="1"/>
        <end position="118"/>
    </location>
</feature>
<feature type="compositionally biased region" description="Basic and acidic residues" evidence="1">
    <location>
        <begin position="52"/>
        <end position="61"/>
    </location>
</feature>
<comment type="caution">
    <text evidence="2">The sequence shown here is derived from an EMBL/GenBank/DDBJ whole genome shotgun (WGS) entry which is preliminary data.</text>
</comment>
<organism evidence="2 3">
    <name type="scientific">Vallicoccus soli</name>
    <dbReference type="NCBI Taxonomy" id="2339232"/>
    <lineage>
        <taxon>Bacteria</taxon>
        <taxon>Bacillati</taxon>
        <taxon>Actinomycetota</taxon>
        <taxon>Actinomycetes</taxon>
        <taxon>Motilibacterales</taxon>
        <taxon>Vallicoccaceae</taxon>
        <taxon>Vallicoccus</taxon>
    </lineage>
</organism>
<feature type="compositionally biased region" description="Low complexity" evidence="1">
    <location>
        <begin position="87"/>
        <end position="105"/>
    </location>
</feature>
<evidence type="ECO:0000256" key="1">
    <source>
        <dbReference type="SAM" id="MobiDB-lite"/>
    </source>
</evidence>
<dbReference type="OrthoDB" id="5146801at2"/>